<proteinExistence type="predicted"/>
<gene>
    <name evidence="1" type="ORF">GOCE00092_LOCUS19425</name>
</gene>
<protein>
    <submittedName>
        <fullName evidence="1">Uncharacterized protein</fullName>
    </submittedName>
</protein>
<sequence length="173" mass="18979">MTSQNAISAPHSPSSVSEINIALRMKRLQLFLENSAATHGSLSELDTTVQGGPEIPFEMMNESARSRFAVLELTKRTMSPTQDEVEFPKALKKARRFSSATKAQDCPNVDTSLTKSLQSTTTTLMSCLSRPSKRKAEGVECNRTQKVPKRESLTSAELKVIVTSYQRTCGAGH</sequence>
<accession>A0A7S1VDG7</accession>
<evidence type="ECO:0000313" key="1">
    <source>
        <dbReference type="EMBL" id="CAD9296312.1"/>
    </source>
</evidence>
<name>A0A7S1VDG7_9STRA</name>
<organism evidence="1">
    <name type="scientific">Grammatophora oceanica</name>
    <dbReference type="NCBI Taxonomy" id="210454"/>
    <lineage>
        <taxon>Eukaryota</taxon>
        <taxon>Sar</taxon>
        <taxon>Stramenopiles</taxon>
        <taxon>Ochrophyta</taxon>
        <taxon>Bacillariophyta</taxon>
        <taxon>Fragilariophyceae</taxon>
        <taxon>Fragilariophycidae</taxon>
        <taxon>Rhabdonematales</taxon>
        <taxon>Grammatophoraceae</taxon>
        <taxon>Grammatophora</taxon>
    </lineage>
</organism>
<dbReference type="AlphaFoldDB" id="A0A7S1VDG7"/>
<dbReference type="EMBL" id="HBGK01037450">
    <property type="protein sequence ID" value="CAD9296312.1"/>
    <property type="molecule type" value="Transcribed_RNA"/>
</dbReference>
<reference evidence="1" key="1">
    <citation type="submission" date="2021-01" db="EMBL/GenBank/DDBJ databases">
        <authorList>
            <person name="Corre E."/>
            <person name="Pelletier E."/>
            <person name="Niang G."/>
            <person name="Scheremetjew M."/>
            <person name="Finn R."/>
            <person name="Kale V."/>
            <person name="Holt S."/>
            <person name="Cochrane G."/>
            <person name="Meng A."/>
            <person name="Brown T."/>
            <person name="Cohen L."/>
        </authorList>
    </citation>
    <scope>NUCLEOTIDE SEQUENCE</scope>
    <source>
        <strain evidence="1">CCMP 410</strain>
    </source>
</reference>